<dbReference type="Pfam" id="PF03114">
    <property type="entry name" value="BAR"/>
    <property type="match status" value="1"/>
</dbReference>
<proteinExistence type="evidence at transcript level"/>
<dbReference type="EMBL" id="GAMC01019306">
    <property type="protein sequence ID" value="JAB87249.1"/>
    <property type="molecule type" value="mRNA"/>
</dbReference>
<dbReference type="Gene3D" id="1.10.555.10">
    <property type="entry name" value="Rho GTPase activation protein"/>
    <property type="match status" value="1"/>
</dbReference>
<dbReference type="Pfam" id="PF00620">
    <property type="entry name" value="RhoGAP"/>
    <property type="match status" value="1"/>
</dbReference>
<keyword evidence="2" id="KW-0597">Phosphoprotein</keyword>
<keyword evidence="1" id="KW-0343">GTPase activation</keyword>
<evidence type="ECO:0000259" key="4">
    <source>
        <dbReference type="PROSITE" id="PS50238"/>
    </source>
</evidence>
<feature type="region of interest" description="Disordered" evidence="3">
    <location>
        <begin position="704"/>
        <end position="782"/>
    </location>
</feature>
<feature type="compositionally biased region" description="Gly residues" evidence="3">
    <location>
        <begin position="667"/>
        <end position="677"/>
    </location>
</feature>
<dbReference type="OrthoDB" id="19923at2759"/>
<dbReference type="GO" id="GO:0035020">
    <property type="term" value="P:regulation of Rac protein signal transduction"/>
    <property type="evidence" value="ECO:0007669"/>
    <property type="project" value="TreeGrafter"/>
</dbReference>
<evidence type="ECO:0000256" key="2">
    <source>
        <dbReference type="ARBA" id="ARBA00022553"/>
    </source>
</evidence>
<feature type="compositionally biased region" description="Low complexity" evidence="3">
    <location>
        <begin position="529"/>
        <end position="558"/>
    </location>
</feature>
<feature type="compositionally biased region" description="Low complexity" evidence="3">
    <location>
        <begin position="752"/>
        <end position="766"/>
    </location>
</feature>
<dbReference type="InterPro" id="IPR008936">
    <property type="entry name" value="Rho_GTPase_activation_prot"/>
</dbReference>
<dbReference type="SMART" id="SM00324">
    <property type="entry name" value="RhoGAP"/>
    <property type="match status" value="1"/>
</dbReference>
<dbReference type="InterPro" id="IPR027267">
    <property type="entry name" value="AH/BAR_dom_sf"/>
</dbReference>
<dbReference type="EMBL" id="GAMC01019304">
    <property type="protein sequence ID" value="JAB87251.1"/>
    <property type="molecule type" value="mRNA"/>
</dbReference>
<evidence type="ECO:0000256" key="3">
    <source>
        <dbReference type="SAM" id="MobiDB-lite"/>
    </source>
</evidence>
<dbReference type="SUPFAM" id="SSF48350">
    <property type="entry name" value="GTPase activation domain, GAP"/>
    <property type="match status" value="1"/>
</dbReference>
<dbReference type="PANTHER" id="PTHR14130:SF14">
    <property type="entry name" value="RHO GTPASE-ACTIVATING PROTEIN 92B"/>
    <property type="match status" value="1"/>
</dbReference>
<dbReference type="PROSITE" id="PS50238">
    <property type="entry name" value="RHOGAP"/>
    <property type="match status" value="1"/>
</dbReference>
<dbReference type="InterPro" id="IPR047165">
    <property type="entry name" value="RHG17/44/SH3BP1-like"/>
</dbReference>
<dbReference type="PANTHER" id="PTHR14130">
    <property type="entry name" value="3BP-1 RELATED RHOGAP"/>
    <property type="match status" value="1"/>
</dbReference>
<feature type="compositionally biased region" description="Gly residues" evidence="3">
    <location>
        <begin position="726"/>
        <end position="735"/>
    </location>
</feature>
<accession>W8BBL4</accession>
<feature type="region of interest" description="Disordered" evidence="3">
    <location>
        <begin position="461"/>
        <end position="677"/>
    </location>
</feature>
<reference evidence="5" key="2">
    <citation type="journal article" date="2014" name="BMC Genomics">
        <title>A genomic perspective to assessing quality of mass-reared SIT flies used in Mediterranean fruit fly (Ceratitis capitata) eradication in California.</title>
        <authorList>
            <person name="Calla B."/>
            <person name="Hall B."/>
            <person name="Hou S."/>
            <person name="Geib S.M."/>
        </authorList>
    </citation>
    <scope>NUCLEOTIDE SEQUENCE</scope>
</reference>
<dbReference type="GO" id="GO:0007165">
    <property type="term" value="P:signal transduction"/>
    <property type="evidence" value="ECO:0007669"/>
    <property type="project" value="InterPro"/>
</dbReference>
<dbReference type="FunFam" id="1.10.555.10:FF:000001">
    <property type="entry name" value="Rho GTPase activating protein 44"/>
    <property type="match status" value="1"/>
</dbReference>
<dbReference type="InterPro" id="IPR004148">
    <property type="entry name" value="BAR_dom"/>
</dbReference>
<gene>
    <name evidence="5" type="primary">RG92B</name>
</gene>
<evidence type="ECO:0000256" key="1">
    <source>
        <dbReference type="ARBA" id="ARBA00022468"/>
    </source>
</evidence>
<reference evidence="5" key="1">
    <citation type="submission" date="2013-07" db="EMBL/GenBank/DDBJ databases">
        <authorList>
            <person name="Geib S."/>
        </authorList>
    </citation>
    <scope>NUCLEOTIDE SEQUENCE</scope>
</reference>
<dbReference type="GO" id="GO:0005737">
    <property type="term" value="C:cytoplasm"/>
    <property type="evidence" value="ECO:0007669"/>
    <property type="project" value="InterPro"/>
</dbReference>
<dbReference type="SUPFAM" id="SSF103657">
    <property type="entry name" value="BAR/IMD domain-like"/>
    <property type="match status" value="1"/>
</dbReference>
<sequence>MKKQFTKIKIAAENLGRSNKSDCKDSELEIIEKQVEKYKDVLEKMVRKLPAVSSSTDTQERDKRIRKNSHYKIGQALEESSRDLSKEMPLHHVLTNCGELEKSIAECIVDNELETETEVVRRLKQILDTEIQVISTTKRTVSRILQDYQSDKRNYEAAIRLDEAPAKISGLKDLMEQREVKLDKERDTLARHMFELITKEDVIVECIRDYVLYQRNYHERALQKVNSSLANIQDIIQSTVKSRFGTPLIEHLESTNREISYIIELCVCCLIENGIYEEGILRVGCATSKFRRMKHALEAQYIKTPLPLEYQDPHVIGAVLRQYLRDLPEPLLTYKYYNDFIRATECGNEAERKAAIKATLAKLPAANYANLRYLTRFLWLITQNVDQNKMTSQNVAIVMSPNMLWPRVDKGNPADYVGQVNSTSAVNVIVELLISQWDYFFDGDVEFFVTLVRGKLFMEGKSKSGSSNENLDRNDTDSLESPRYGTIRRQKACAPSPPSAAKVVEKYTPQYEAQRNGDVNSRGKELFPNTTTTKATTSAATNNNNPNNNNNGSSNNSTDRPEKPPLPKLSPFQQPLTQQMPPPDPPQSAKPVPMTRTQFFGLDNLPSPVADRKSGDSVASLTFKPDLPQKPKIPKRPMVLGLTGNGGSKSDDETTPTQTQANEMGNGRVGGSNGAGVGIVSRTTEKFIEKLRSENCDNAAATLTRENQHNQRRLSTEQNANINNAGIGGGGGGSSAGARNRSGSSGSGGAANGSSSGASSSSNSNNTTTTIRLTRNNDESII</sequence>
<name>W8BBL4_CERCA</name>
<dbReference type="InterPro" id="IPR000198">
    <property type="entry name" value="RhoGAP_dom"/>
</dbReference>
<dbReference type="GO" id="GO:0032956">
    <property type="term" value="P:regulation of actin cytoskeleton organization"/>
    <property type="evidence" value="ECO:0007669"/>
    <property type="project" value="TreeGrafter"/>
</dbReference>
<protein>
    <submittedName>
        <fullName evidence="5">Rho GTPase-activating protein 92B</fullName>
    </submittedName>
</protein>
<evidence type="ECO:0000313" key="5">
    <source>
        <dbReference type="EMBL" id="JAB87249.1"/>
    </source>
</evidence>
<dbReference type="Gene3D" id="1.20.1270.60">
    <property type="entry name" value="Arfaptin homology (AH) domain/BAR domain"/>
    <property type="match status" value="1"/>
</dbReference>
<dbReference type="GO" id="GO:0005096">
    <property type="term" value="F:GTPase activator activity"/>
    <property type="evidence" value="ECO:0007669"/>
    <property type="project" value="UniProtKB-KW"/>
</dbReference>
<feature type="domain" description="Rho-GAP" evidence="4">
    <location>
        <begin position="246"/>
        <end position="441"/>
    </location>
</feature>
<organism evidence="5">
    <name type="scientific">Ceratitis capitata</name>
    <name type="common">Mediterranean fruit fly</name>
    <name type="synonym">Tephritis capitata</name>
    <dbReference type="NCBI Taxonomy" id="7213"/>
    <lineage>
        <taxon>Eukaryota</taxon>
        <taxon>Metazoa</taxon>
        <taxon>Ecdysozoa</taxon>
        <taxon>Arthropoda</taxon>
        <taxon>Hexapoda</taxon>
        <taxon>Insecta</taxon>
        <taxon>Pterygota</taxon>
        <taxon>Neoptera</taxon>
        <taxon>Endopterygota</taxon>
        <taxon>Diptera</taxon>
        <taxon>Brachycera</taxon>
        <taxon>Muscomorpha</taxon>
        <taxon>Tephritoidea</taxon>
        <taxon>Tephritidae</taxon>
        <taxon>Ceratitis</taxon>
        <taxon>Ceratitis</taxon>
    </lineage>
</organism>
<dbReference type="AlphaFoldDB" id="W8BBL4"/>